<feature type="region of interest" description="Disordered" evidence="5">
    <location>
        <begin position="101"/>
        <end position="145"/>
    </location>
</feature>
<dbReference type="InParanoid" id="A0A1Q3B368"/>
<dbReference type="Proteomes" id="UP000187406">
    <property type="component" value="Unassembled WGS sequence"/>
</dbReference>
<comment type="catalytic activity">
    <reaction evidence="1">
        <text>[protein]-peptidylproline (omega=180) = [protein]-peptidylproline (omega=0)</text>
        <dbReference type="Rhea" id="RHEA:16237"/>
        <dbReference type="Rhea" id="RHEA-COMP:10747"/>
        <dbReference type="Rhea" id="RHEA-COMP:10748"/>
        <dbReference type="ChEBI" id="CHEBI:83833"/>
        <dbReference type="ChEBI" id="CHEBI:83834"/>
        <dbReference type="EC" id="5.2.1.8"/>
    </reaction>
</comment>
<feature type="domain" description="Nucleoplasmin-like" evidence="6">
    <location>
        <begin position="1"/>
        <end position="91"/>
    </location>
</feature>
<feature type="compositionally biased region" description="Basic and acidic residues" evidence="5">
    <location>
        <begin position="226"/>
        <end position="245"/>
    </location>
</feature>
<keyword evidence="8" id="KW-1185">Reference proteome</keyword>
<dbReference type="AlphaFoldDB" id="A0A1Q3B368"/>
<dbReference type="InterPro" id="IPR041232">
    <property type="entry name" value="NPL"/>
</dbReference>
<feature type="non-terminal residue" evidence="7">
    <location>
        <position position="245"/>
    </location>
</feature>
<dbReference type="EC" id="5.2.1.8" evidence="2"/>
<dbReference type="Gene3D" id="2.60.120.340">
    <property type="entry name" value="Nucleoplasmin core domain"/>
    <property type="match status" value="1"/>
</dbReference>
<proteinExistence type="predicted"/>
<dbReference type="STRING" id="3775.A0A1Q3B368"/>
<evidence type="ECO:0000313" key="8">
    <source>
        <dbReference type="Proteomes" id="UP000187406"/>
    </source>
</evidence>
<dbReference type="PANTHER" id="PTHR43811">
    <property type="entry name" value="FKBP-TYPE PEPTIDYL-PROLYL CIS-TRANS ISOMERASE FKPA"/>
    <property type="match status" value="1"/>
</dbReference>
<dbReference type="PANTHER" id="PTHR43811:SF19">
    <property type="entry name" value="39 KDA FK506-BINDING NUCLEAR PROTEIN"/>
    <property type="match status" value="1"/>
</dbReference>
<keyword evidence="3" id="KW-0697">Rotamase</keyword>
<feature type="compositionally biased region" description="Basic and acidic residues" evidence="5">
    <location>
        <begin position="175"/>
        <end position="187"/>
    </location>
</feature>
<evidence type="ECO:0000259" key="6">
    <source>
        <dbReference type="Pfam" id="PF17800"/>
    </source>
</evidence>
<feature type="compositionally biased region" description="Polar residues" evidence="5">
    <location>
        <begin position="188"/>
        <end position="199"/>
    </location>
</feature>
<feature type="compositionally biased region" description="Acidic residues" evidence="5">
    <location>
        <begin position="101"/>
        <end position="136"/>
    </location>
</feature>
<evidence type="ECO:0000256" key="2">
    <source>
        <dbReference type="ARBA" id="ARBA00013194"/>
    </source>
</evidence>
<feature type="non-terminal residue" evidence="7">
    <location>
        <position position="1"/>
    </location>
</feature>
<keyword evidence="4" id="KW-0413">Isomerase</keyword>
<feature type="region of interest" description="Disordered" evidence="5">
    <location>
        <begin position="161"/>
        <end position="245"/>
    </location>
</feature>
<evidence type="ECO:0000256" key="3">
    <source>
        <dbReference type="ARBA" id="ARBA00023110"/>
    </source>
</evidence>
<protein>
    <recommendedName>
        <fullName evidence="2">peptidylprolyl isomerase</fullName>
        <ecNumber evidence="2">5.2.1.8</ecNumber>
    </recommendedName>
</protein>
<dbReference type="GO" id="GO:0003755">
    <property type="term" value="F:peptidyl-prolyl cis-trans isomerase activity"/>
    <property type="evidence" value="ECO:0007669"/>
    <property type="project" value="UniProtKB-KW"/>
</dbReference>
<name>A0A1Q3B368_CEPFO</name>
<dbReference type="Pfam" id="PF17800">
    <property type="entry name" value="NPL"/>
    <property type="match status" value="1"/>
</dbReference>
<sequence length="245" mass="27170">GIEVKPGKPHPYHSDNVKGILHITQATLGLGSSAEKGILQCSVGHKSPIFLCTLLPNKIESCSLNLEFAEEDLVAFSIVGSQSIHLFGYFVADDGDYLRDEESDSFGEDIAETETNESSEYDTEDNYDDDFIDDDNDYGHMFSPSPIRNNGVVIVEITEDRKPAIENNQSKRQKEKNQSSDSEDKINSQKQIALKSNSDVPVYESEDEDGFPTSASHKSEVVLQDPKAEVDKLTDNTTSKETKKK</sequence>
<evidence type="ECO:0000256" key="1">
    <source>
        <dbReference type="ARBA" id="ARBA00000971"/>
    </source>
</evidence>
<reference evidence="8" key="1">
    <citation type="submission" date="2016-04" db="EMBL/GenBank/DDBJ databases">
        <title>Cephalotus genome sequencing.</title>
        <authorList>
            <person name="Fukushima K."/>
            <person name="Hasebe M."/>
            <person name="Fang X."/>
        </authorList>
    </citation>
    <scope>NUCLEOTIDE SEQUENCE [LARGE SCALE GENOMIC DNA]</scope>
    <source>
        <strain evidence="8">cv. St1</strain>
    </source>
</reference>
<comment type="caution">
    <text evidence="7">The sequence shown here is derived from an EMBL/GenBank/DDBJ whole genome shotgun (WGS) entry which is preliminary data.</text>
</comment>
<accession>A0A1Q3B368</accession>
<organism evidence="7 8">
    <name type="scientific">Cephalotus follicularis</name>
    <name type="common">Albany pitcher plant</name>
    <dbReference type="NCBI Taxonomy" id="3775"/>
    <lineage>
        <taxon>Eukaryota</taxon>
        <taxon>Viridiplantae</taxon>
        <taxon>Streptophyta</taxon>
        <taxon>Embryophyta</taxon>
        <taxon>Tracheophyta</taxon>
        <taxon>Spermatophyta</taxon>
        <taxon>Magnoliopsida</taxon>
        <taxon>eudicotyledons</taxon>
        <taxon>Gunneridae</taxon>
        <taxon>Pentapetalae</taxon>
        <taxon>rosids</taxon>
        <taxon>fabids</taxon>
        <taxon>Oxalidales</taxon>
        <taxon>Cephalotaceae</taxon>
        <taxon>Cephalotus</taxon>
    </lineage>
</organism>
<evidence type="ECO:0000256" key="5">
    <source>
        <dbReference type="SAM" id="MobiDB-lite"/>
    </source>
</evidence>
<evidence type="ECO:0000313" key="7">
    <source>
        <dbReference type="EMBL" id="GAV62345.1"/>
    </source>
</evidence>
<gene>
    <name evidence="7" type="ORF">CFOL_v3_05869</name>
</gene>
<dbReference type="EMBL" id="BDDD01000253">
    <property type="protein sequence ID" value="GAV62345.1"/>
    <property type="molecule type" value="Genomic_DNA"/>
</dbReference>
<dbReference type="OrthoDB" id="1902587at2759"/>
<evidence type="ECO:0000256" key="4">
    <source>
        <dbReference type="ARBA" id="ARBA00023235"/>
    </source>
</evidence>